<gene>
    <name evidence="1" type="ORF">BBRV_LOCUS108927</name>
</gene>
<protein>
    <submittedName>
        <fullName evidence="1">Uncharacterized protein</fullName>
    </submittedName>
</protein>
<sequence>MWVLLPMQFAGACTRWCHGSIGGESDAYGKQRTVGNGGGARRGRPCGIIAVCGGKIGPGGYAGGGIIISSVRRK</sequence>
<dbReference type="EMBL" id="CADCXW020000343">
    <property type="protein sequence ID" value="CAD1576708.1"/>
    <property type="molecule type" value="Genomic_DNA"/>
</dbReference>
<name>A0A6V7LKF4_9HYME</name>
<dbReference type="AlphaFoldDB" id="A0A6V7LKF4"/>
<accession>A0A6V7LKF4</accession>
<proteinExistence type="predicted"/>
<evidence type="ECO:0000313" key="1">
    <source>
        <dbReference type="EMBL" id="CAD1576708.1"/>
    </source>
</evidence>
<organism evidence="1">
    <name type="scientific">Bracon brevicornis</name>
    <dbReference type="NCBI Taxonomy" id="1563983"/>
    <lineage>
        <taxon>Eukaryota</taxon>
        <taxon>Metazoa</taxon>
        <taxon>Ecdysozoa</taxon>
        <taxon>Arthropoda</taxon>
        <taxon>Hexapoda</taxon>
        <taxon>Insecta</taxon>
        <taxon>Pterygota</taxon>
        <taxon>Neoptera</taxon>
        <taxon>Endopterygota</taxon>
        <taxon>Hymenoptera</taxon>
        <taxon>Apocrita</taxon>
        <taxon>Ichneumonoidea</taxon>
        <taxon>Braconidae</taxon>
        <taxon>Braconinae</taxon>
        <taxon>Bracon</taxon>
    </lineage>
</organism>
<reference evidence="1" key="1">
    <citation type="submission" date="2020-07" db="EMBL/GenBank/DDBJ databases">
        <authorList>
            <person name="Ferguson B K."/>
        </authorList>
    </citation>
    <scope>NUCLEOTIDE SEQUENCE</scope>
    <source>
        <strain evidence="1">L06</strain>
    </source>
</reference>